<protein>
    <recommendedName>
        <fullName evidence="4">DUF2795 domain-containing protein</fullName>
    </recommendedName>
</protein>
<accession>A0A1G7GWG8</accession>
<evidence type="ECO:0000256" key="1">
    <source>
        <dbReference type="SAM" id="MobiDB-lite"/>
    </source>
</evidence>
<dbReference type="EMBL" id="FNBK01000002">
    <property type="protein sequence ID" value="SDE92424.1"/>
    <property type="molecule type" value="Genomic_DNA"/>
</dbReference>
<dbReference type="OrthoDB" id="166188at2157"/>
<name>A0A1G7GWG8_9EURY</name>
<dbReference type="Proteomes" id="UP000199076">
    <property type="component" value="Unassembled WGS sequence"/>
</dbReference>
<gene>
    <name evidence="2" type="ORF">SAMN05216218_102212</name>
</gene>
<dbReference type="InterPro" id="IPR043899">
    <property type="entry name" value="DUF5789"/>
</dbReference>
<evidence type="ECO:0008006" key="4">
    <source>
        <dbReference type="Google" id="ProtNLM"/>
    </source>
</evidence>
<proteinExistence type="predicted"/>
<dbReference type="Pfam" id="PF19102">
    <property type="entry name" value="DUF5789"/>
    <property type="match status" value="1"/>
</dbReference>
<organism evidence="2 3">
    <name type="scientific">Halorientalis regularis</name>
    <dbReference type="NCBI Taxonomy" id="660518"/>
    <lineage>
        <taxon>Archaea</taxon>
        <taxon>Methanobacteriati</taxon>
        <taxon>Methanobacteriota</taxon>
        <taxon>Stenosarchaea group</taxon>
        <taxon>Halobacteria</taxon>
        <taxon>Halobacteriales</taxon>
        <taxon>Haloarculaceae</taxon>
        <taxon>Halorientalis</taxon>
    </lineage>
</organism>
<feature type="region of interest" description="Disordered" evidence="1">
    <location>
        <begin position="71"/>
        <end position="95"/>
    </location>
</feature>
<dbReference type="STRING" id="660518.SAMN05216218_102212"/>
<evidence type="ECO:0000313" key="2">
    <source>
        <dbReference type="EMBL" id="SDE92424.1"/>
    </source>
</evidence>
<dbReference type="RefSeq" id="WP_092688091.1">
    <property type="nucleotide sequence ID" value="NZ_FNBK01000002.1"/>
</dbReference>
<sequence length="95" mass="10335">MRLLSGLDDRIGAQAYPATTEEVIEEYGDIELELPNGDEQLGDVLGRLETETFETAEDLRLATLSAVSSNAIGREGYSDRDPSCLGEDGHDQVSF</sequence>
<evidence type="ECO:0000313" key="3">
    <source>
        <dbReference type="Proteomes" id="UP000199076"/>
    </source>
</evidence>
<keyword evidence="3" id="KW-1185">Reference proteome</keyword>
<feature type="compositionally biased region" description="Basic and acidic residues" evidence="1">
    <location>
        <begin position="76"/>
        <end position="95"/>
    </location>
</feature>
<reference evidence="3" key="1">
    <citation type="submission" date="2016-10" db="EMBL/GenBank/DDBJ databases">
        <authorList>
            <person name="Varghese N."/>
            <person name="Submissions S."/>
        </authorList>
    </citation>
    <scope>NUCLEOTIDE SEQUENCE [LARGE SCALE GENOMIC DNA]</scope>
    <source>
        <strain evidence="3">IBRC-M 10760</strain>
    </source>
</reference>
<dbReference type="AlphaFoldDB" id="A0A1G7GWG8"/>